<dbReference type="InterPro" id="IPR044855">
    <property type="entry name" value="CoA-Trfase_III_dom3_sf"/>
</dbReference>
<evidence type="ECO:0000256" key="1">
    <source>
        <dbReference type="ARBA" id="ARBA00022679"/>
    </source>
</evidence>
<proteinExistence type="predicted"/>
<dbReference type="Gene3D" id="3.40.50.10540">
    <property type="entry name" value="Crotonobetainyl-coa:carnitine coa-transferase, domain 1"/>
    <property type="match status" value="1"/>
</dbReference>
<evidence type="ECO:0000313" key="2">
    <source>
        <dbReference type="EMBL" id="TYB31111.1"/>
    </source>
</evidence>
<dbReference type="AlphaFoldDB" id="A0A5D0MHY4"/>
<dbReference type="Gene3D" id="3.30.1540.10">
    <property type="entry name" value="formyl-coa transferase, domain 3"/>
    <property type="match status" value="1"/>
</dbReference>
<dbReference type="SUPFAM" id="SSF89796">
    <property type="entry name" value="CoA-transferase family III (CaiB/BaiF)"/>
    <property type="match status" value="1"/>
</dbReference>
<dbReference type="InterPro" id="IPR023606">
    <property type="entry name" value="CoA-Trfase_III_dom_1_sf"/>
</dbReference>
<protein>
    <submittedName>
        <fullName evidence="2">CoA transferase</fullName>
    </submittedName>
</protein>
<gene>
    <name evidence="2" type="ORF">FXF47_05980</name>
</gene>
<dbReference type="GO" id="GO:0008410">
    <property type="term" value="F:CoA-transferase activity"/>
    <property type="evidence" value="ECO:0007669"/>
    <property type="project" value="TreeGrafter"/>
</dbReference>
<dbReference type="PANTHER" id="PTHR48207:SF3">
    <property type="entry name" value="SUCCINATE--HYDROXYMETHYLGLUTARATE COA-TRANSFERASE"/>
    <property type="match status" value="1"/>
</dbReference>
<accession>A0A5D0MHY4</accession>
<comment type="caution">
    <text evidence="2">The sequence shown here is derived from an EMBL/GenBank/DDBJ whole genome shotgun (WGS) entry which is preliminary data.</text>
</comment>
<keyword evidence="1 2" id="KW-0808">Transferase</keyword>
<reference evidence="2" key="1">
    <citation type="submission" date="2019-08" db="EMBL/GenBank/DDBJ databases">
        <title>Genomic characterization of a novel candidate phylum (ARYD3) from a high temperature, high salinity tertiary oil reservoir in north central Oklahoma, USA.</title>
        <authorList>
            <person name="Youssef N.H."/>
            <person name="Yadav A."/>
            <person name="Elshahed M.S."/>
        </authorList>
    </citation>
    <scope>NUCLEOTIDE SEQUENCE [LARGE SCALE GENOMIC DNA]</scope>
    <source>
        <strain evidence="2">ARYD3</strain>
    </source>
</reference>
<keyword evidence="3" id="KW-1185">Reference proteome</keyword>
<sequence length="393" mass="44116">MNKALKGLKVLDLSRVLAVPFCSQILGDLGAEVRKVEIPQTGDTTRAWGPPYEGGESAYYLSANRNKESITLNIKKGRDILEKLIKWADVVLFNFRMKTIEKLELTYEDVKKINPKVIYGLVTGFGTSGPKADKPGFDVLAQAMGGIMSINGEPDGPPMKVPVAIDDITSALYLTIGILAALRHRDKTGEGQMIDIALVDSQISWLVNLASSYLATGENPKRRGNQHQTIVPYQAFEVKDGYIIVAVGSAKQWKSFCEMVNKPEWKTAEKYKTNEKRVENRKEVIPAIENILKQNTKDYWINKMEQYDVPGGPIKKFNEVFDDPQTKHREMVKEINHPTAGSVKLVGSPIKMSKTPVKFDKHPPLLGEHTDKILKELGYSEDEIKEFREENII</sequence>
<dbReference type="InterPro" id="IPR050483">
    <property type="entry name" value="CoA-transferase_III_domain"/>
</dbReference>
<dbReference type="Proteomes" id="UP000324143">
    <property type="component" value="Unassembled WGS sequence"/>
</dbReference>
<dbReference type="EMBL" id="VSIX01000056">
    <property type="protein sequence ID" value="TYB31111.1"/>
    <property type="molecule type" value="Genomic_DNA"/>
</dbReference>
<evidence type="ECO:0000313" key="3">
    <source>
        <dbReference type="Proteomes" id="UP000324143"/>
    </source>
</evidence>
<organism evidence="2 3">
    <name type="scientific">Candidatus Mcinerneyibacterium aminivorans</name>
    <dbReference type="NCBI Taxonomy" id="2703815"/>
    <lineage>
        <taxon>Bacteria</taxon>
        <taxon>Candidatus Macinerneyibacteriota</taxon>
        <taxon>Candidatus Mcinerneyibacteria</taxon>
        <taxon>Candidatus Mcinerneyibacteriales</taxon>
        <taxon>Candidatus Mcinerneyibacteriaceae</taxon>
        <taxon>Candidatus Mcinerneyibacterium</taxon>
    </lineage>
</organism>
<name>A0A5D0MHY4_9BACT</name>
<dbReference type="InterPro" id="IPR003673">
    <property type="entry name" value="CoA-Trfase_fam_III"/>
</dbReference>
<dbReference type="Pfam" id="PF02515">
    <property type="entry name" value="CoA_transf_3"/>
    <property type="match status" value="1"/>
</dbReference>
<dbReference type="PANTHER" id="PTHR48207">
    <property type="entry name" value="SUCCINATE--HYDROXYMETHYLGLUTARATE COA-TRANSFERASE"/>
    <property type="match status" value="1"/>
</dbReference>